<evidence type="ECO:0000313" key="8">
    <source>
        <dbReference type="Proteomes" id="UP000653127"/>
    </source>
</evidence>
<organism evidence="7 8">
    <name type="scientific">Ligaoa zhengdingensis</name>
    <dbReference type="NCBI Taxonomy" id="2763658"/>
    <lineage>
        <taxon>Bacteria</taxon>
        <taxon>Bacillati</taxon>
        <taxon>Bacillota</taxon>
        <taxon>Clostridia</taxon>
        <taxon>Eubacteriales</taxon>
        <taxon>Oscillospiraceae</taxon>
        <taxon>Ligaoa</taxon>
    </lineage>
</organism>
<dbReference type="Pfam" id="PF07992">
    <property type="entry name" value="Pyr_redox_2"/>
    <property type="match status" value="1"/>
</dbReference>
<evidence type="ECO:0000256" key="3">
    <source>
        <dbReference type="ARBA" id="ARBA00023002"/>
    </source>
</evidence>
<evidence type="ECO:0000256" key="2">
    <source>
        <dbReference type="ARBA" id="ARBA00022827"/>
    </source>
</evidence>
<dbReference type="AlphaFoldDB" id="A0A926DX65"/>
<dbReference type="InterPro" id="IPR050097">
    <property type="entry name" value="Ferredoxin-NADP_redctase_2"/>
</dbReference>
<dbReference type="InterPro" id="IPR008255">
    <property type="entry name" value="Pyr_nucl-diS_OxRdtase_2_AS"/>
</dbReference>
<reference evidence="7" key="1">
    <citation type="submission" date="2020-08" db="EMBL/GenBank/DDBJ databases">
        <title>Genome public.</title>
        <authorList>
            <person name="Liu C."/>
            <person name="Sun Q."/>
        </authorList>
    </citation>
    <scope>NUCLEOTIDE SEQUENCE</scope>
    <source>
        <strain evidence="7">NSJ-31</strain>
    </source>
</reference>
<protein>
    <submittedName>
        <fullName evidence="7">FAD-dependent oxidoreductase</fullName>
    </submittedName>
</protein>
<dbReference type="PROSITE" id="PS00573">
    <property type="entry name" value="PYRIDINE_REDOX_2"/>
    <property type="match status" value="1"/>
</dbReference>
<dbReference type="SUPFAM" id="SSF51905">
    <property type="entry name" value="FAD/NAD(P)-binding domain"/>
    <property type="match status" value="1"/>
</dbReference>
<evidence type="ECO:0000256" key="1">
    <source>
        <dbReference type="ARBA" id="ARBA00022630"/>
    </source>
</evidence>
<keyword evidence="4" id="KW-1015">Disulfide bond</keyword>
<dbReference type="EMBL" id="JACRST010000013">
    <property type="protein sequence ID" value="MBC8547058.1"/>
    <property type="molecule type" value="Genomic_DNA"/>
</dbReference>
<dbReference type="PRINTS" id="PR00368">
    <property type="entry name" value="FADPNR"/>
</dbReference>
<sequence length="302" mass="31962">MTKTDLLIVGAGCAGLTAAVYAIRAGHSAIVLEKGMYGGQIALTSEVENYPSIEKISGVELATLIYNQAVKQGADIRFEEVTEARLGAVEKIVVTTSEEYRARAVILANGVERRKLGCPGEAEFTGRGVSYCATCDGAFFRGKDVAVVGGGNTALEDALFLSNLCRKVYLIHRRDQFRGEKVMVDAVLARDNIEILYQHTVEEILGDKVVTSVRAAGLEDGQRTLDVAAVFVAIGLIPVNQLFAEAGLDANGYLAAGEDCNTQLPGVYAAGDTRSKPLRQIITAASDGAVAAVAASNYLNAQ</sequence>
<keyword evidence="2" id="KW-0274">FAD</keyword>
<dbReference type="Proteomes" id="UP000653127">
    <property type="component" value="Unassembled WGS sequence"/>
</dbReference>
<keyword evidence="1" id="KW-0285">Flavoprotein</keyword>
<dbReference type="RefSeq" id="WP_249283133.1">
    <property type="nucleotide sequence ID" value="NZ_JACRST010000013.1"/>
</dbReference>
<evidence type="ECO:0000313" key="7">
    <source>
        <dbReference type="EMBL" id="MBC8547058.1"/>
    </source>
</evidence>
<dbReference type="PRINTS" id="PR00469">
    <property type="entry name" value="PNDRDTASEII"/>
</dbReference>
<name>A0A926DX65_9FIRM</name>
<evidence type="ECO:0000256" key="4">
    <source>
        <dbReference type="ARBA" id="ARBA00023157"/>
    </source>
</evidence>
<dbReference type="PANTHER" id="PTHR48105">
    <property type="entry name" value="THIOREDOXIN REDUCTASE 1-RELATED-RELATED"/>
    <property type="match status" value="1"/>
</dbReference>
<keyword evidence="3" id="KW-0560">Oxidoreductase</keyword>
<feature type="domain" description="FAD/NAD(P)-binding" evidence="6">
    <location>
        <begin position="5"/>
        <end position="288"/>
    </location>
</feature>
<keyword evidence="5" id="KW-0676">Redox-active center</keyword>
<accession>A0A926DX65</accession>
<evidence type="ECO:0000256" key="5">
    <source>
        <dbReference type="ARBA" id="ARBA00023284"/>
    </source>
</evidence>
<gene>
    <name evidence="7" type="ORF">H8711_08960</name>
</gene>
<dbReference type="Gene3D" id="3.50.50.60">
    <property type="entry name" value="FAD/NAD(P)-binding domain"/>
    <property type="match status" value="2"/>
</dbReference>
<keyword evidence="8" id="KW-1185">Reference proteome</keyword>
<dbReference type="GO" id="GO:0016668">
    <property type="term" value="F:oxidoreductase activity, acting on a sulfur group of donors, NAD(P) as acceptor"/>
    <property type="evidence" value="ECO:0007669"/>
    <property type="project" value="UniProtKB-ARBA"/>
</dbReference>
<evidence type="ECO:0000259" key="6">
    <source>
        <dbReference type="Pfam" id="PF07992"/>
    </source>
</evidence>
<comment type="caution">
    <text evidence="7">The sequence shown here is derived from an EMBL/GenBank/DDBJ whole genome shotgun (WGS) entry which is preliminary data.</text>
</comment>
<dbReference type="InterPro" id="IPR036188">
    <property type="entry name" value="FAD/NAD-bd_sf"/>
</dbReference>
<proteinExistence type="predicted"/>
<dbReference type="InterPro" id="IPR023753">
    <property type="entry name" value="FAD/NAD-binding_dom"/>
</dbReference>